<sequence length="209" mass="23322">MVDYENVQPSVSRFATRPETHFIIFVGHQQDRVNFALASILQPLGERAEYVKIHGTGSNALDFHIALFVGKITQRDPSAAFVIVSNDRGYDPVISYLNASGTKIERLCASAAPERKKAKVSHLPYRKHTSKRESHIKRIIRALNAMSDHAPKDRKALEGLIKSTCESGGGISNKELKRVIYLLTSRGLVNTHGKRFTYHIGNTKLKKTA</sequence>
<keyword evidence="3" id="KW-1185">Reference proteome</keyword>
<organism evidence="2 3">
    <name type="scientific">Klebsiella oxytoca</name>
    <dbReference type="NCBI Taxonomy" id="571"/>
    <lineage>
        <taxon>Bacteria</taxon>
        <taxon>Pseudomonadati</taxon>
        <taxon>Pseudomonadota</taxon>
        <taxon>Gammaproteobacteria</taxon>
        <taxon>Enterobacterales</taxon>
        <taxon>Enterobacteriaceae</taxon>
        <taxon>Klebsiella/Raoultella group</taxon>
        <taxon>Klebsiella</taxon>
    </lineage>
</organism>
<dbReference type="Proteomes" id="UP000673434">
    <property type="component" value="Unassembled WGS sequence"/>
</dbReference>
<gene>
    <name evidence="2" type="ORF">J7S78_13825</name>
</gene>
<name>A0AAP2BIK1_KLEOX</name>
<dbReference type="Pfam" id="PF18475">
    <property type="entry name" value="PIN7"/>
    <property type="match status" value="1"/>
</dbReference>
<reference evidence="2 3" key="1">
    <citation type="submission" date="2021-03" db="EMBL/GenBank/DDBJ databases">
        <authorList>
            <person name="Stanton E."/>
        </authorList>
    </citation>
    <scope>NUCLEOTIDE SEQUENCE [LARGE SCALE GENOMIC DNA]</scope>
    <source>
        <strain evidence="2 3">2020EL-00037</strain>
    </source>
</reference>
<evidence type="ECO:0000313" key="2">
    <source>
        <dbReference type="EMBL" id="MBQ0600872.1"/>
    </source>
</evidence>
<dbReference type="InterPro" id="IPR041494">
    <property type="entry name" value="PIN7"/>
</dbReference>
<dbReference type="RefSeq" id="WP_210846275.1">
    <property type="nucleotide sequence ID" value="NZ_JAGKON010000013.1"/>
</dbReference>
<evidence type="ECO:0000259" key="1">
    <source>
        <dbReference type="Pfam" id="PF18475"/>
    </source>
</evidence>
<comment type="caution">
    <text evidence="2">The sequence shown here is derived from an EMBL/GenBank/DDBJ whole genome shotgun (WGS) entry which is preliminary data.</text>
</comment>
<proteinExistence type="predicted"/>
<evidence type="ECO:0000313" key="3">
    <source>
        <dbReference type="Proteomes" id="UP000673434"/>
    </source>
</evidence>
<protein>
    <recommendedName>
        <fullName evidence="1">PIN-like domain-containing protein</fullName>
    </recommendedName>
</protein>
<feature type="domain" description="PIN-like" evidence="1">
    <location>
        <begin position="1"/>
        <end position="101"/>
    </location>
</feature>
<dbReference type="AlphaFoldDB" id="A0AAP2BIK1"/>
<accession>A0AAP2BIK1</accession>
<dbReference type="EMBL" id="JAGKON010000013">
    <property type="protein sequence ID" value="MBQ0600872.1"/>
    <property type="molecule type" value="Genomic_DNA"/>
</dbReference>